<accession>A0A0A9AVY3</accession>
<name>A0A0A9AVY3_ARUDO</name>
<sequence length="20" mass="2374">MGFVDNRNLPSYHYALYIIS</sequence>
<proteinExistence type="predicted"/>
<dbReference type="AlphaFoldDB" id="A0A0A9AVY3"/>
<protein>
    <submittedName>
        <fullName evidence="1">Uncharacterized protein</fullName>
    </submittedName>
</protein>
<reference evidence="1" key="2">
    <citation type="journal article" date="2015" name="Data Brief">
        <title>Shoot transcriptome of the giant reed, Arundo donax.</title>
        <authorList>
            <person name="Barrero R.A."/>
            <person name="Guerrero F.D."/>
            <person name="Moolhuijzen P."/>
            <person name="Goolsby J.A."/>
            <person name="Tidwell J."/>
            <person name="Bellgard S.E."/>
            <person name="Bellgard M.I."/>
        </authorList>
    </citation>
    <scope>NUCLEOTIDE SEQUENCE</scope>
    <source>
        <tissue evidence="1">Shoot tissue taken approximately 20 cm above the soil surface</tissue>
    </source>
</reference>
<reference evidence="1" key="1">
    <citation type="submission" date="2014-09" db="EMBL/GenBank/DDBJ databases">
        <authorList>
            <person name="Magalhaes I.L.F."/>
            <person name="Oliveira U."/>
            <person name="Santos F.R."/>
            <person name="Vidigal T.H.D.A."/>
            <person name="Brescovit A.D."/>
            <person name="Santos A.J."/>
        </authorList>
    </citation>
    <scope>NUCLEOTIDE SEQUENCE</scope>
    <source>
        <tissue evidence="1">Shoot tissue taken approximately 20 cm above the soil surface</tissue>
    </source>
</reference>
<evidence type="ECO:0000313" key="1">
    <source>
        <dbReference type="EMBL" id="JAD55286.1"/>
    </source>
</evidence>
<dbReference type="EMBL" id="GBRH01242609">
    <property type="protein sequence ID" value="JAD55286.1"/>
    <property type="molecule type" value="Transcribed_RNA"/>
</dbReference>
<organism evidence="1">
    <name type="scientific">Arundo donax</name>
    <name type="common">Giant reed</name>
    <name type="synonym">Donax arundinaceus</name>
    <dbReference type="NCBI Taxonomy" id="35708"/>
    <lineage>
        <taxon>Eukaryota</taxon>
        <taxon>Viridiplantae</taxon>
        <taxon>Streptophyta</taxon>
        <taxon>Embryophyta</taxon>
        <taxon>Tracheophyta</taxon>
        <taxon>Spermatophyta</taxon>
        <taxon>Magnoliopsida</taxon>
        <taxon>Liliopsida</taxon>
        <taxon>Poales</taxon>
        <taxon>Poaceae</taxon>
        <taxon>PACMAD clade</taxon>
        <taxon>Arundinoideae</taxon>
        <taxon>Arundineae</taxon>
        <taxon>Arundo</taxon>
    </lineage>
</organism>